<comment type="caution">
    <text evidence="1">The sequence shown here is derived from an EMBL/GenBank/DDBJ whole genome shotgun (WGS) entry which is preliminary data.</text>
</comment>
<protein>
    <submittedName>
        <fullName evidence="1">Uncharacterized protein</fullName>
    </submittedName>
</protein>
<sequence length="31" mass="3228">MAGRAQAVTNGDELVKAVAQMGRDLGLQVVE</sequence>
<dbReference type="EMBL" id="BARU01032029">
    <property type="protein sequence ID" value="GAH66376.1"/>
    <property type="molecule type" value="Genomic_DNA"/>
</dbReference>
<reference evidence="1" key="1">
    <citation type="journal article" date="2014" name="Front. Microbiol.">
        <title>High frequency of phylogenetically diverse reductive dehalogenase-homologous genes in deep subseafloor sedimentary metagenomes.</title>
        <authorList>
            <person name="Kawai M."/>
            <person name="Futagami T."/>
            <person name="Toyoda A."/>
            <person name="Takaki Y."/>
            <person name="Nishi S."/>
            <person name="Hori S."/>
            <person name="Arai W."/>
            <person name="Tsubouchi T."/>
            <person name="Morono Y."/>
            <person name="Uchiyama I."/>
            <person name="Ito T."/>
            <person name="Fujiyama A."/>
            <person name="Inagaki F."/>
            <person name="Takami H."/>
        </authorList>
    </citation>
    <scope>NUCLEOTIDE SEQUENCE</scope>
    <source>
        <strain evidence="1">Expedition CK06-06</strain>
    </source>
</reference>
<name>X1H833_9ZZZZ</name>
<feature type="non-terminal residue" evidence="1">
    <location>
        <position position="31"/>
    </location>
</feature>
<gene>
    <name evidence="1" type="ORF">S03H2_50568</name>
</gene>
<evidence type="ECO:0000313" key="1">
    <source>
        <dbReference type="EMBL" id="GAH66376.1"/>
    </source>
</evidence>
<accession>X1H833</accession>
<organism evidence="1">
    <name type="scientific">marine sediment metagenome</name>
    <dbReference type="NCBI Taxonomy" id="412755"/>
    <lineage>
        <taxon>unclassified sequences</taxon>
        <taxon>metagenomes</taxon>
        <taxon>ecological metagenomes</taxon>
    </lineage>
</organism>
<proteinExistence type="predicted"/>
<dbReference type="AlphaFoldDB" id="X1H833"/>